<dbReference type="PROSITE" id="PS00213">
    <property type="entry name" value="LIPOCALIN"/>
    <property type="match status" value="1"/>
</dbReference>
<comment type="similarity">
    <text evidence="1 2">Belongs to the calycin superfamily. Lipocalin family.</text>
</comment>
<reference evidence="4 5" key="1">
    <citation type="submission" date="2015-05" db="EMBL/GenBank/DDBJ databases">
        <title>Draft Genome assembly of Streptomyces showdoensis.</title>
        <authorList>
            <person name="Thapa K.K."/>
            <person name="Metsa-Ketela M."/>
        </authorList>
    </citation>
    <scope>NUCLEOTIDE SEQUENCE [LARGE SCALE GENOMIC DNA]</scope>
    <source>
        <strain evidence="4 5">ATCC 15227</strain>
    </source>
</reference>
<sequence length="200" mass="21023">MRRRPSAAERVSAVLLTTALASLALVPTATAHSDGPARAVGTVDLARYTGTWFQLAAVPQLFELQCAKNVKAVYGATGRGGVAVANSCTTWLGTSSRISGEALPLDATNTRLNVSFLPGKDGYRHGTEANYVVAGLGPAYEWAVVTDESRASGFVLSRTPRLDPARTADVLRAVRGAGLDPGAFRTTRQDGGDPAWRLVP</sequence>
<keyword evidence="2" id="KW-0732">Signal</keyword>
<dbReference type="Gene3D" id="2.40.128.20">
    <property type="match status" value="1"/>
</dbReference>
<dbReference type="InterPro" id="IPR022271">
    <property type="entry name" value="Lipocalin_ApoD"/>
</dbReference>
<evidence type="ECO:0000256" key="1">
    <source>
        <dbReference type="ARBA" id="ARBA00006889"/>
    </source>
</evidence>
<evidence type="ECO:0000313" key="5">
    <source>
        <dbReference type="Proteomes" id="UP000265325"/>
    </source>
</evidence>
<feature type="signal peptide" evidence="2">
    <location>
        <begin position="1"/>
        <end position="31"/>
    </location>
</feature>
<dbReference type="AlphaFoldDB" id="A0A2P2GHS1"/>
<accession>A0A2P2GHS1</accession>
<name>A0A2P2GHS1_STREW</name>
<evidence type="ECO:0000259" key="3">
    <source>
        <dbReference type="Pfam" id="PF08212"/>
    </source>
</evidence>
<protein>
    <recommendedName>
        <fullName evidence="3">Lipocalin/cytosolic fatty-acid binding domain-containing protein</fullName>
    </recommendedName>
</protein>
<dbReference type="InterPro" id="IPR000566">
    <property type="entry name" value="Lipocln_cytosolic_FA-bd_dom"/>
</dbReference>
<feature type="chain" id="PRO_5015024186" description="Lipocalin/cytosolic fatty-acid binding domain-containing protein" evidence="2">
    <location>
        <begin position="32"/>
        <end position="200"/>
    </location>
</feature>
<dbReference type="PANTHER" id="PTHR10612:SF34">
    <property type="entry name" value="APOLIPOPROTEIN D"/>
    <property type="match status" value="1"/>
</dbReference>
<dbReference type="RefSeq" id="WP_046910412.1">
    <property type="nucleotide sequence ID" value="NZ_BAAAXG010000024.1"/>
</dbReference>
<feature type="domain" description="Lipocalin/cytosolic fatty-acid binding" evidence="3">
    <location>
        <begin position="43"/>
        <end position="189"/>
    </location>
</feature>
<keyword evidence="5" id="KW-1185">Reference proteome</keyword>
<comment type="caution">
    <text evidence="4">The sequence shown here is derived from an EMBL/GenBank/DDBJ whole genome shotgun (WGS) entry which is preliminary data.</text>
</comment>
<dbReference type="OrthoDB" id="594739at2"/>
<dbReference type="PIRSF" id="PIRSF036893">
    <property type="entry name" value="Lipocalin_ApoD"/>
    <property type="match status" value="1"/>
</dbReference>
<dbReference type="Proteomes" id="UP000265325">
    <property type="component" value="Unassembled WGS sequence"/>
</dbReference>
<gene>
    <name evidence="4" type="ORF">VO63_25990</name>
</gene>
<dbReference type="InterPro" id="IPR047202">
    <property type="entry name" value="Lipocalin_Blc-like_dom"/>
</dbReference>
<dbReference type="EMBL" id="LAQS01000045">
    <property type="protein sequence ID" value="KKZ71044.1"/>
    <property type="molecule type" value="Genomic_DNA"/>
</dbReference>
<dbReference type="SUPFAM" id="SSF50814">
    <property type="entry name" value="Lipocalins"/>
    <property type="match status" value="1"/>
</dbReference>
<evidence type="ECO:0000313" key="4">
    <source>
        <dbReference type="EMBL" id="KKZ71044.1"/>
    </source>
</evidence>
<dbReference type="GO" id="GO:0006950">
    <property type="term" value="P:response to stress"/>
    <property type="evidence" value="ECO:0007669"/>
    <property type="project" value="UniProtKB-ARBA"/>
</dbReference>
<organism evidence="4 5">
    <name type="scientific">Streptomyces showdoensis</name>
    <dbReference type="NCBI Taxonomy" id="68268"/>
    <lineage>
        <taxon>Bacteria</taxon>
        <taxon>Bacillati</taxon>
        <taxon>Actinomycetota</taxon>
        <taxon>Actinomycetes</taxon>
        <taxon>Kitasatosporales</taxon>
        <taxon>Streptomycetaceae</taxon>
        <taxon>Streptomyces</taxon>
    </lineage>
</organism>
<proteinExistence type="inferred from homology"/>
<dbReference type="CDD" id="cd19438">
    <property type="entry name" value="lipocalin_Blc-like"/>
    <property type="match status" value="1"/>
</dbReference>
<dbReference type="Pfam" id="PF08212">
    <property type="entry name" value="Lipocalin_2"/>
    <property type="match status" value="1"/>
</dbReference>
<dbReference type="InterPro" id="IPR012674">
    <property type="entry name" value="Calycin"/>
</dbReference>
<dbReference type="PANTHER" id="PTHR10612">
    <property type="entry name" value="APOLIPOPROTEIN D"/>
    <property type="match status" value="1"/>
</dbReference>
<evidence type="ECO:0000256" key="2">
    <source>
        <dbReference type="PIRNR" id="PIRNR036893"/>
    </source>
</evidence>
<dbReference type="InterPro" id="IPR022272">
    <property type="entry name" value="Lipocalin_CS"/>
</dbReference>